<keyword evidence="8" id="KW-1185">Reference proteome</keyword>
<evidence type="ECO:0000256" key="2">
    <source>
        <dbReference type="ARBA" id="ARBA00008520"/>
    </source>
</evidence>
<comment type="subunit">
    <text evidence="3">The complex is composed of two ATP-binding proteins (UgpC), two transmembrane proteins (UgpA and UgpE) and a solute-binding protein (UgpB).</text>
</comment>
<gene>
    <name evidence="7" type="primary">ugpB</name>
    <name evidence="7" type="ordered locus">Hsero_2613</name>
</gene>
<keyword evidence="6" id="KW-0732">Signal</keyword>
<dbReference type="InterPro" id="IPR006059">
    <property type="entry name" value="SBP"/>
</dbReference>
<dbReference type="PANTHER" id="PTHR43649">
    <property type="entry name" value="ARABINOSE-BINDING PROTEIN-RELATED"/>
    <property type="match status" value="1"/>
</dbReference>
<reference evidence="7 8" key="1">
    <citation type="submission" date="2010-04" db="EMBL/GenBank/DDBJ databases">
        <title>The genome of Herbaspirillum seropedicae SmR1, an endophytic, nitrogen-fixing, plant-growth promoting beta-Proteobacteria.</title>
        <authorList>
            <person name="Pedrosa F.O."/>
            <person name="Monteiro R.A."/>
            <person name="Wassem R."/>
            <person name="Cruz L.M."/>
            <person name="Ayub R.A."/>
            <person name="Colauto N.B."/>
            <person name="Fernandez M.A."/>
            <person name="Fungaro M.H.P."/>
            <person name="Grisard E.C."/>
            <person name="Hungria M."/>
            <person name="Madeira H.M.F."/>
            <person name="Nodari R.O."/>
            <person name="Osaku C.A."/>
            <person name="Petzl-Erler M.L."/>
            <person name="Terenzi H."/>
            <person name="Vieira L.G.E."/>
            <person name="Almeida M.I.M."/>
            <person name="Alves L.R."/>
            <person name="Arantes O.M.N."/>
            <person name="Balsanelli E."/>
            <person name="Barcellos F.G."/>
            <person name="Baura V.A."/>
            <person name="Binde D.R."/>
            <person name="Campo R.J."/>
            <person name="Chubatsu L.S."/>
            <person name="Chueire L.M.O."/>
            <person name="Ciferri R.R."/>
            <person name="Correa L.C."/>
            <person name="da Conceicao Silva J.L."/>
            <person name="Dabul A.N.G."/>
            <person name="Dambros B.P."/>
            <person name="Faoro H."/>
            <person name="Favetti A."/>
            <person name="Friedermann G."/>
            <person name="Furlaneto M.C."/>
            <person name="Gasques L.S."/>
            <person name="Gimenes C.C.T."/>
            <person name="Gioppo N.M.R."/>
            <person name="Glienke-Blanco C."/>
            <person name="Godoy L.P."/>
            <person name="Guerra M.P."/>
            <person name="Karp S."/>
            <person name="Kava-Cordeiro V."/>
            <person name="Margarido V.P."/>
            <person name="Mathioni S.M."/>
            <person name="Menck-Soares M.A."/>
            <person name="Murace N.K."/>
            <person name="Nicolas M.F."/>
            <person name="Oliveira C.E.C."/>
            <person name="Pagnan N.A.B."/>
            <person name="Pamphile J.A."/>
            <person name="Patussi E.V."/>
            <person name="Pereira L.F.P."/>
            <person name="Pereira-Ferrari L."/>
            <person name="Pinto F.G.S."/>
            <person name="Precoma C."/>
            <person name="Prioli A.J."/>
            <person name="Prioli S.M.A.P."/>
            <person name="Raittz R.T."/>
            <person name="Ramos H.J.O."/>
            <person name="Ribeiro E.M.S.F."/>
            <person name="Rigo L.U."/>
            <person name="Rocha C.L.M.S.C."/>
            <person name="Rocha S.N."/>
            <person name="Santos K."/>
            <person name="Satori D."/>
            <person name="Silva A.G."/>
            <person name="Simao R.C.G."/>
            <person name="Soares M.A.M."/>
            <person name="Souza E.M."/>
            <person name="Steffens M.B.R."/>
            <person name="Steindel M."/>
            <person name="Tadra-Sfeir M.Z."/>
            <person name="Takahashi E.K."/>
            <person name="Torres R.A."/>
            <person name="Valle J.S."/>
            <person name="Vernal J.I."/>
            <person name="Vilas-Boas L.A."/>
            <person name="Watanabe M.A.E."/>
            <person name="Weiss V.A."/>
            <person name="Yates M.A."/>
            <person name="Souza E.M."/>
        </authorList>
    </citation>
    <scope>NUCLEOTIDE SEQUENCE [LARGE SCALE GENOMIC DNA]</scope>
    <source>
        <strain evidence="7 8">SmR1</strain>
    </source>
</reference>
<dbReference type="Gene3D" id="3.40.190.10">
    <property type="entry name" value="Periplasmic binding protein-like II"/>
    <property type="match status" value="2"/>
</dbReference>
<sequence>MKNHRHQGRQRGRSTPAGLISLILGLLLLLAIPRAPAASFEFWSSHAGAMAQAVRQLCAGFNAAQQQHQVRCVVPGTYEQTMQKTIATYRAAQQPALVEIYDVGTLDMMLSGAIVPVHQLMADHGYRVDWQDYLPAIRGYYTDAQGQFDSLPFNVSTAVLYLNTDQLRQAGISTLPSTWRELEQTARQLRAAGQTCPLVSDFNPWILLEQVSTIEGAPIADHDNGHQGLAAHYLFDQGLHLRFMQQLQRWHQQHLLVEAAATRTGRHTLAFTTGECAMLFDSTSAWHAIARSGLPHVAVRPLPIHADGQRHNSVPGGASLWVMKGFDRQVYAAVAAFIAYLQQPQNQRLLARQTGYLPVTRQVAAQIMDDPDHYPAAVVAGIHSLDAASQPGVGPRLGFFPQLRLAWTEQVQMALSGQQDMAQALSKARQRGDALLQRFRLTYAGPDPAPSP</sequence>
<dbReference type="AlphaFoldDB" id="D8IXK7"/>
<evidence type="ECO:0000256" key="1">
    <source>
        <dbReference type="ARBA" id="ARBA00004418"/>
    </source>
</evidence>
<dbReference type="HOGENOM" id="CLU_031285_3_0_4"/>
<dbReference type="InterPro" id="IPR050490">
    <property type="entry name" value="Bact_solute-bd_prot1"/>
</dbReference>
<dbReference type="OrthoDB" id="4393730at2"/>
<evidence type="ECO:0000256" key="3">
    <source>
        <dbReference type="ARBA" id="ARBA00011557"/>
    </source>
</evidence>
<name>D8IXK7_HERSS</name>
<dbReference type="SUPFAM" id="SSF53850">
    <property type="entry name" value="Periplasmic binding protein-like II"/>
    <property type="match status" value="1"/>
</dbReference>
<dbReference type="Proteomes" id="UP000000329">
    <property type="component" value="Chromosome"/>
</dbReference>
<dbReference type="eggNOG" id="COG1653">
    <property type="taxonomic scope" value="Bacteria"/>
</dbReference>
<dbReference type="GO" id="GO:0042597">
    <property type="term" value="C:periplasmic space"/>
    <property type="evidence" value="ECO:0007669"/>
    <property type="project" value="UniProtKB-SubCell"/>
</dbReference>
<dbReference type="PANTHER" id="PTHR43649:SF31">
    <property type="entry name" value="SN-GLYCEROL-3-PHOSPHATE-BINDING PERIPLASMIC PROTEIN UGPB"/>
    <property type="match status" value="1"/>
</dbReference>
<dbReference type="STRING" id="757424.Hsero_2613"/>
<dbReference type="EMBL" id="CP002039">
    <property type="protein sequence ID" value="ADJ64109.1"/>
    <property type="molecule type" value="Genomic_DNA"/>
</dbReference>
<dbReference type="Pfam" id="PF13416">
    <property type="entry name" value="SBP_bac_8"/>
    <property type="match status" value="1"/>
</dbReference>
<protein>
    <recommendedName>
        <fullName evidence="4">sn-glycerol-3-phosphate-binding periplasmic protein UgpB</fullName>
    </recommendedName>
</protein>
<evidence type="ECO:0000313" key="8">
    <source>
        <dbReference type="Proteomes" id="UP000000329"/>
    </source>
</evidence>
<proteinExistence type="inferred from homology"/>
<evidence type="ECO:0000313" key="7">
    <source>
        <dbReference type="EMBL" id="ADJ64109.1"/>
    </source>
</evidence>
<evidence type="ECO:0000256" key="6">
    <source>
        <dbReference type="ARBA" id="ARBA00022729"/>
    </source>
</evidence>
<evidence type="ECO:0000256" key="5">
    <source>
        <dbReference type="ARBA" id="ARBA00022448"/>
    </source>
</evidence>
<accession>D8IXK7</accession>
<keyword evidence="5" id="KW-0813">Transport</keyword>
<dbReference type="KEGG" id="hse:Hsero_2613"/>
<organism evidence="7 8">
    <name type="scientific">Herbaspirillum seropedicae (strain SmR1)</name>
    <dbReference type="NCBI Taxonomy" id="757424"/>
    <lineage>
        <taxon>Bacteria</taxon>
        <taxon>Pseudomonadati</taxon>
        <taxon>Pseudomonadota</taxon>
        <taxon>Betaproteobacteria</taxon>
        <taxon>Burkholderiales</taxon>
        <taxon>Oxalobacteraceae</taxon>
        <taxon>Herbaspirillum</taxon>
    </lineage>
</organism>
<evidence type="ECO:0000256" key="4">
    <source>
        <dbReference type="ARBA" id="ARBA00017470"/>
    </source>
</evidence>
<comment type="subcellular location">
    <subcellularLocation>
        <location evidence="1">Periplasm</location>
    </subcellularLocation>
</comment>
<comment type="similarity">
    <text evidence="2">Belongs to the bacterial solute-binding protein 1 family.</text>
</comment>